<dbReference type="InterPro" id="IPR036465">
    <property type="entry name" value="vWFA_dom_sf"/>
</dbReference>
<dbReference type="InterPro" id="IPR050525">
    <property type="entry name" value="ECM_Assembly_Org"/>
</dbReference>
<organism evidence="2 3">
    <name type="scientific">Clostridium chromiireducens</name>
    <dbReference type="NCBI Taxonomy" id="225345"/>
    <lineage>
        <taxon>Bacteria</taxon>
        <taxon>Bacillati</taxon>
        <taxon>Bacillota</taxon>
        <taxon>Clostridia</taxon>
        <taxon>Eubacteriales</taxon>
        <taxon>Clostridiaceae</taxon>
        <taxon>Clostridium</taxon>
    </lineage>
</organism>
<dbReference type="PANTHER" id="PTHR24020">
    <property type="entry name" value="COLLAGEN ALPHA"/>
    <property type="match status" value="1"/>
</dbReference>
<sequence length="1360" mass="154080">MKKKTIISYTKLSWIITALLIFTLLFDNLPKNVHADTSSTSINYESIDNENSYLKTELISDKNLSLYLNQTTSIKYKITPQPINTKLDDIVFVVDLSKNMKDNSTQDNSRSRINCVEQTLQKLKGDKNINNANVFIVGYNSEWKNNDSFKNYNAKFDQLSTNKDSCYSKFIDTKSALSSYAGIGKIKNPVTDNFGFYPGSSSYDDYSIKFETNLGDALKTANDYLCKINLEKHRNQSIIMFSRRASLTSTDIGSQYIKDDILCNSIKAKNYKIVTVDISKDMYLPNRDENLKKLQTSLTTVPCQEGYNYITAEPVCSGEEYQYGSFGDQLWNNIFPKLILGTSASDASCVFENVQLNFGLNNSFEVGDKATIIYKGQSINVDVEKENDQISIIIPNNCSNYIKAGNDSLFESDSLEISFEITATAVGNDVPVGKDNDGNVISNLTYTQNIAGEKSNYLVNLDTPIITVGEKDKPQINIKLNDLKVNGVSTKNYYNICPNDDVEFTYKVTAEDLLISDINNKSKKEIVLVLDTSGSMKYGFNQDIDATKTGEKSRIAALKDSAKSFIDKFNNNSDVQIGIVPYSYYAGYVNNIKPFTTISDNNKSDFENYISNITVEGATNQGDGLRKAGQMLLNGDSNAQKYLIVITDGKATSITVKDPEIEANSSIYQWATNVYTFYNGVLKPNNMYKGQYIENTNTSDYMKFYGYYNSQREFILNSNYDYTKNFPVTEINDFNYNQAIKYIDFIDDTINKTGTDYAIKIGKKLKQEMPKLKVETIGCALKTDTVNLAKEVNSSMDGTYYSADNENSTKQIFDDLADSILSDYEIKNVNFNLNIPENFEISPNETSFRETNTGYVKSLENIKYKLNADKTKYVAEPFYITFKLKAKNVGSINFGTTCEVTYNSVKNNQMNSTLPTTLLKIVDERFPKINIELSPKEVTYLDKNIDINYKINPQEFSYKDIYGELLPKDVFLLIDSSSANKVNIGNNIFNKIESDKILQLAKTRYSIITYGNNTTDGIRYVNESMGQRDIQNEGVYSKYIEDVLNSASNSNSQGSTCNILPALRKVEDIDKNGRGDKDLTKSIDNDRKNGEKYIIIVGEKNITDINELSGEAKILSDKGYKIVTLNLGDIIIKDKWKTQGGYKDSEEGEIEPNNNLKEMHYKLSNEIIRSNETLQDRIDNNYFIKINYDQFNSYKKDITQMNQFFNQQDNFSLNLLNNQVSPKITFGLRGSFDEELSIINPQFEFNLQDKCSIIGTPKYDDAQDVSNFQHKQNDENAVTFNVPTISYKFDYNAAKYQLTSMSARPIVTLTIKPKDTIQSTFKFSDGQAFFNYKDIVYGLDKKLPLDTPSIMFNTNLPDLF</sequence>
<feature type="domain" description="VWFA" evidence="1">
    <location>
        <begin position="525"/>
        <end position="726"/>
    </location>
</feature>
<dbReference type="CDD" id="cd00198">
    <property type="entry name" value="vWFA"/>
    <property type="match status" value="1"/>
</dbReference>
<protein>
    <submittedName>
        <fullName evidence="2">VWA domain-containing protein</fullName>
    </submittedName>
</protein>
<name>A0A964RIY7_9CLOT</name>
<evidence type="ECO:0000313" key="2">
    <source>
        <dbReference type="EMBL" id="MVX62579.1"/>
    </source>
</evidence>
<comment type="caution">
    <text evidence="2">The sequence shown here is derived from an EMBL/GenBank/DDBJ whole genome shotgun (WGS) entry which is preliminary data.</text>
</comment>
<dbReference type="SUPFAM" id="SSF53300">
    <property type="entry name" value="vWA-like"/>
    <property type="match status" value="3"/>
</dbReference>
<dbReference type="InterPro" id="IPR002035">
    <property type="entry name" value="VWF_A"/>
</dbReference>
<proteinExistence type="predicted"/>
<dbReference type="PROSITE" id="PS50234">
    <property type="entry name" value="VWFA"/>
    <property type="match status" value="3"/>
</dbReference>
<gene>
    <name evidence="2" type="ORF">GKZ28_02530</name>
</gene>
<feature type="domain" description="VWFA" evidence="1">
    <location>
        <begin position="89"/>
        <end position="338"/>
    </location>
</feature>
<dbReference type="RefSeq" id="WP_160357954.1">
    <property type="nucleotide sequence ID" value="NZ_WSRQ01000003.1"/>
</dbReference>
<accession>A0A964RIY7</accession>
<dbReference type="SMART" id="SM00327">
    <property type="entry name" value="VWA"/>
    <property type="match status" value="3"/>
</dbReference>
<dbReference type="Proteomes" id="UP000656077">
    <property type="component" value="Unassembled WGS sequence"/>
</dbReference>
<dbReference type="Pfam" id="PF13519">
    <property type="entry name" value="VWA_2"/>
    <property type="match status" value="1"/>
</dbReference>
<dbReference type="Gene3D" id="3.40.50.410">
    <property type="entry name" value="von Willebrand factor, type A domain"/>
    <property type="match status" value="3"/>
</dbReference>
<evidence type="ECO:0000259" key="1">
    <source>
        <dbReference type="PROSITE" id="PS50234"/>
    </source>
</evidence>
<reference evidence="2" key="1">
    <citation type="submission" date="2019-12" db="EMBL/GenBank/DDBJ databases">
        <title>Microbes associate with the intestines of laboratory mice.</title>
        <authorList>
            <person name="Navarre W."/>
            <person name="Wong E."/>
        </authorList>
    </citation>
    <scope>NUCLEOTIDE SEQUENCE</scope>
    <source>
        <strain evidence="2">NM79_F5</strain>
    </source>
</reference>
<dbReference type="EMBL" id="WSRQ01000003">
    <property type="protein sequence ID" value="MVX62579.1"/>
    <property type="molecule type" value="Genomic_DNA"/>
</dbReference>
<evidence type="ECO:0000313" key="3">
    <source>
        <dbReference type="Proteomes" id="UP000656077"/>
    </source>
</evidence>
<feature type="domain" description="VWFA" evidence="1">
    <location>
        <begin position="969"/>
        <end position="1198"/>
    </location>
</feature>